<dbReference type="Pfam" id="PF00015">
    <property type="entry name" value="MCPsignal"/>
    <property type="match status" value="1"/>
</dbReference>
<keyword evidence="2" id="KW-0145">Chemotaxis</keyword>
<dbReference type="Proteomes" id="UP000032025">
    <property type="component" value="Unassembled WGS sequence"/>
</dbReference>
<dbReference type="PANTHER" id="PTHR43531:SF11">
    <property type="entry name" value="METHYL-ACCEPTING CHEMOTAXIS PROTEIN 3"/>
    <property type="match status" value="1"/>
</dbReference>
<dbReference type="InterPro" id="IPR035965">
    <property type="entry name" value="PAS-like_dom_sf"/>
</dbReference>
<evidence type="ECO:0000256" key="2">
    <source>
        <dbReference type="ARBA" id="ARBA00022500"/>
    </source>
</evidence>
<evidence type="ECO:0000256" key="4">
    <source>
        <dbReference type="PROSITE-ProRule" id="PRU00284"/>
    </source>
</evidence>
<dbReference type="InterPro" id="IPR000014">
    <property type="entry name" value="PAS"/>
</dbReference>
<dbReference type="InterPro" id="IPR003660">
    <property type="entry name" value="HAMP_dom"/>
</dbReference>
<keyword evidence="8" id="KW-1185">Reference proteome</keyword>
<comment type="subcellular location">
    <subcellularLocation>
        <location evidence="1">Membrane</location>
    </subcellularLocation>
</comment>
<dbReference type="GO" id="GO:0016020">
    <property type="term" value="C:membrane"/>
    <property type="evidence" value="ECO:0007669"/>
    <property type="project" value="UniProtKB-SubCell"/>
</dbReference>
<dbReference type="RefSeq" id="WP_007405174.1">
    <property type="nucleotide sequence ID" value="NZ_BBJS01000054.1"/>
</dbReference>
<dbReference type="GO" id="GO:0004888">
    <property type="term" value="F:transmembrane signaling receptor activity"/>
    <property type="evidence" value="ECO:0007669"/>
    <property type="project" value="InterPro"/>
</dbReference>
<dbReference type="PRINTS" id="PR00260">
    <property type="entry name" value="CHEMTRNSDUCR"/>
</dbReference>
<dbReference type="AlphaFoldDB" id="A0A0C9NGE3"/>
<accession>A0A0C9NGE3</accession>
<dbReference type="PROSITE" id="PS50885">
    <property type="entry name" value="HAMP"/>
    <property type="match status" value="1"/>
</dbReference>
<dbReference type="GO" id="GO:0007165">
    <property type="term" value="P:signal transduction"/>
    <property type="evidence" value="ECO:0007669"/>
    <property type="project" value="UniProtKB-KW"/>
</dbReference>
<dbReference type="FunFam" id="1.10.287.950:FF:000001">
    <property type="entry name" value="Methyl-accepting chemotaxis sensory transducer"/>
    <property type="match status" value="1"/>
</dbReference>
<dbReference type="InterPro" id="IPR051310">
    <property type="entry name" value="MCP_chemotaxis"/>
</dbReference>
<comment type="caution">
    <text evidence="7">The sequence shown here is derived from an EMBL/GenBank/DDBJ whole genome shotgun (WGS) entry which is preliminary data.</text>
</comment>
<evidence type="ECO:0000313" key="7">
    <source>
        <dbReference type="EMBL" id="GAN15277.1"/>
    </source>
</evidence>
<evidence type="ECO:0000259" key="6">
    <source>
        <dbReference type="PROSITE" id="PS50885"/>
    </source>
</evidence>
<sequence>MKWFKQHTADLNTRLASALFDRSPDAILLMSGGQYVACNAAAETIYERPRPQIIGHNPMTFSAPIQGDGRPAEEHVPERAQQALREGFARFEWLNLRPNGETQRCIVMLIPHPVEKPDDLLVIVQQLDETSQVVDSLRHGLTRVAGGDLTYRIDTPFRSDYEPLRASFNDTAAMLQSSIAEIDIASQRVRGGAGEIRRAADDLSMRTEQQAASIEETAAAVQQINVTAQQAAVSGAKAATVATSAQSNAAESSAVVQRAIDAMGGIERTSSEISEIIAVIDGIAFQTNLLALNAGVEAARAGDAGKGFAVVASEVRALAQRSADAAKDVKSRIGASADQVRAGVEHVHAAGTALDRIAAQVREMSDLIADIAHSAQQQATGFSQINLAIGDMDSMTQQNAAMVEQTTAAARRLAMEANGMADTISRFDHGAGHATADDMAWTPTRRLAA</sequence>
<dbReference type="GeneID" id="78528372"/>
<dbReference type="PROSITE" id="PS50111">
    <property type="entry name" value="CHEMOTAXIS_TRANSDUC_2"/>
    <property type="match status" value="1"/>
</dbReference>
<evidence type="ECO:0000256" key="3">
    <source>
        <dbReference type="ARBA" id="ARBA00029447"/>
    </source>
</evidence>
<dbReference type="InterPro" id="IPR004090">
    <property type="entry name" value="Chemotax_Me-accpt_rcpt"/>
</dbReference>
<feature type="domain" description="Methyl-accepting transducer" evidence="5">
    <location>
        <begin position="185"/>
        <end position="414"/>
    </location>
</feature>
<comment type="similarity">
    <text evidence="3">Belongs to the methyl-accepting chemotaxis (MCP) protein family.</text>
</comment>
<evidence type="ECO:0000256" key="1">
    <source>
        <dbReference type="ARBA" id="ARBA00004370"/>
    </source>
</evidence>
<dbReference type="CDD" id="cd11386">
    <property type="entry name" value="MCP_signal"/>
    <property type="match status" value="1"/>
</dbReference>
<protein>
    <submittedName>
        <fullName evidence="7">DNA, contig: SP654</fullName>
    </submittedName>
</protein>
<dbReference type="PANTHER" id="PTHR43531">
    <property type="entry name" value="PROTEIN ICFG"/>
    <property type="match status" value="1"/>
</dbReference>
<dbReference type="SUPFAM" id="SSF55785">
    <property type="entry name" value="PYP-like sensor domain (PAS domain)"/>
    <property type="match status" value="1"/>
</dbReference>
<dbReference type="GO" id="GO:0006935">
    <property type="term" value="P:chemotaxis"/>
    <property type="evidence" value="ECO:0007669"/>
    <property type="project" value="UniProtKB-KW"/>
</dbReference>
<dbReference type="SUPFAM" id="SSF58104">
    <property type="entry name" value="Methyl-accepting chemotaxis protein (MCP) signaling domain"/>
    <property type="match status" value="1"/>
</dbReference>
<dbReference type="Gene3D" id="1.10.287.950">
    <property type="entry name" value="Methyl-accepting chemotaxis protein"/>
    <property type="match status" value="1"/>
</dbReference>
<organism evidence="7 8">
    <name type="scientific">Sphingomonas paucimobilis NBRC 13935</name>
    <dbReference type="NCBI Taxonomy" id="1219050"/>
    <lineage>
        <taxon>Bacteria</taxon>
        <taxon>Pseudomonadati</taxon>
        <taxon>Pseudomonadota</taxon>
        <taxon>Alphaproteobacteria</taxon>
        <taxon>Sphingomonadales</taxon>
        <taxon>Sphingomonadaceae</taxon>
        <taxon>Sphingomonas</taxon>
    </lineage>
</organism>
<feature type="domain" description="HAMP" evidence="6">
    <location>
        <begin position="128"/>
        <end position="180"/>
    </location>
</feature>
<proteinExistence type="inferred from homology"/>
<dbReference type="Gene3D" id="3.30.450.20">
    <property type="entry name" value="PAS domain"/>
    <property type="match status" value="1"/>
</dbReference>
<dbReference type="InterPro" id="IPR004089">
    <property type="entry name" value="MCPsignal_dom"/>
</dbReference>
<dbReference type="EMBL" id="BBJS01000054">
    <property type="protein sequence ID" value="GAN15277.1"/>
    <property type="molecule type" value="Genomic_DNA"/>
</dbReference>
<keyword evidence="4" id="KW-0807">Transducer</keyword>
<dbReference type="Pfam" id="PF13426">
    <property type="entry name" value="PAS_9"/>
    <property type="match status" value="1"/>
</dbReference>
<evidence type="ECO:0000259" key="5">
    <source>
        <dbReference type="PROSITE" id="PS50111"/>
    </source>
</evidence>
<gene>
    <name evidence="7" type="ORF">SP6_54_00360</name>
</gene>
<dbReference type="SMART" id="SM00283">
    <property type="entry name" value="MA"/>
    <property type="match status" value="1"/>
</dbReference>
<evidence type="ECO:0000313" key="8">
    <source>
        <dbReference type="Proteomes" id="UP000032025"/>
    </source>
</evidence>
<name>A0A0C9NGE3_SPHPI</name>
<reference evidence="7 8" key="1">
    <citation type="submission" date="2014-08" db="EMBL/GenBank/DDBJ databases">
        <title>Whole genome shotgun sequence of Sphingomonas paucimobilis NBRC 13935.</title>
        <authorList>
            <person name="Hosoyama A."/>
            <person name="Hashimoto M."/>
            <person name="Hosoyama Y."/>
            <person name="Noguchi M."/>
            <person name="Uohara A."/>
            <person name="Ohji S."/>
            <person name="Katano-Makiyama Y."/>
            <person name="Ichikawa N."/>
            <person name="Kimura A."/>
            <person name="Yamazoe A."/>
            <person name="Fujita N."/>
        </authorList>
    </citation>
    <scope>NUCLEOTIDE SEQUENCE [LARGE SCALE GENOMIC DNA]</scope>
    <source>
        <strain evidence="7 8">NBRC 13935</strain>
    </source>
</reference>